<dbReference type="EMBL" id="UYSL01023017">
    <property type="protein sequence ID" value="VDL81580.1"/>
    <property type="molecule type" value="Genomic_DNA"/>
</dbReference>
<dbReference type="InterPro" id="IPR045126">
    <property type="entry name" value="TRAPPC10/Trs130"/>
</dbReference>
<evidence type="ECO:0000256" key="1">
    <source>
        <dbReference type="SAM" id="MobiDB-lite"/>
    </source>
</evidence>
<dbReference type="STRING" id="27835.A0A0N4YL92"/>
<accession>A0A0N4YL92</accession>
<feature type="region of interest" description="Disordered" evidence="1">
    <location>
        <begin position="306"/>
        <end position="325"/>
    </location>
</feature>
<reference evidence="3 4" key="2">
    <citation type="submission" date="2018-11" db="EMBL/GenBank/DDBJ databases">
        <authorList>
            <consortium name="Pathogen Informatics"/>
        </authorList>
    </citation>
    <scope>NUCLEOTIDE SEQUENCE [LARGE SCALE GENOMIC DNA]</scope>
</reference>
<dbReference type="GO" id="GO:0034498">
    <property type="term" value="P:early endosome to Golgi transport"/>
    <property type="evidence" value="ECO:0007669"/>
    <property type="project" value="TreeGrafter"/>
</dbReference>
<sequence length="667" mass="74040">MNVPNARLSCWSLIVSSEALHIAGLLADPSSVEGAATALCGIHLQRFFSVLDLAELPESGPSETRSTLCEWIATGDSVGSAASLHEVLQSPNLFATHLAKTHESATAMLLQCGRTRQSAHIGWKMAQWLRKNNRDSSALPLELRFVSSLLESGTRSQAVVDVMKHIIQNSSGEIDFERLLSYRLYIAVHDSDFSERTRIARDLLSQITERKPATNIKYTLNIPATLNLPKRLFHASVEDFTSVVQIPDGRVSIVFEVTSSFPIAIPNFCLQVKLREVDEGSLRKRKRALYDVHFSERDQVCRVVTLQKNQQSRSSKSRSKSPHFPVSRGEILLKCSDDLVLEPGKNKIIVFGPADSRGCFLLDNVQATLFNGALAVDINDVKTTRLSTIFVQSTPNKLWIEDTKDLLAGVVQRVKVNIEAGSSIDASFVDVRAESSEGIEFLGANDEWCSSAKISVPSLESGAKHTFEIQLCLLMDSALTNSPAVRRVKICCEWMGRVWSLELSFVALLIMTSTTSRLENKTLFELEIARAVGHAEEWTVVLERAVIEAVDPSAALEAPNLLGKLLNEQLEELIPNVVSSLVWVLPLAGELPITHKLFIDYRVKPTKKYDEVYGSFRFLDRLYSYRDAFDLHVPRVGYEICAQMLSQQPGAQLCRAGTACDLVISLR</sequence>
<dbReference type="GO" id="GO:1990071">
    <property type="term" value="C:TRAPPII protein complex"/>
    <property type="evidence" value="ECO:0007669"/>
    <property type="project" value="InterPro"/>
</dbReference>
<dbReference type="GO" id="GO:0006891">
    <property type="term" value="P:intra-Golgi vesicle-mediated transport"/>
    <property type="evidence" value="ECO:0007669"/>
    <property type="project" value="TreeGrafter"/>
</dbReference>
<dbReference type="WBParaSite" id="NBR_0001785901-mRNA-1">
    <property type="protein sequence ID" value="NBR_0001785901-mRNA-1"/>
    <property type="gene ID" value="NBR_0001785901"/>
</dbReference>
<keyword evidence="4" id="KW-1185">Reference proteome</keyword>
<protein>
    <submittedName>
        <fullName evidence="5">Calponin-homology (CH) domain-containing protein</fullName>
    </submittedName>
</protein>
<feature type="domain" description="TRAPPC10 Ig-like" evidence="2">
    <location>
        <begin position="401"/>
        <end position="505"/>
    </location>
</feature>
<evidence type="ECO:0000313" key="5">
    <source>
        <dbReference type="WBParaSite" id="NBR_0001785901-mRNA-1"/>
    </source>
</evidence>
<dbReference type="PANTHER" id="PTHR13251:SF3">
    <property type="entry name" value="TRAFFICKING PROTEIN PARTICLE COMPLEX SUBUNIT 10"/>
    <property type="match status" value="1"/>
</dbReference>
<name>A0A0N4YL92_NIPBR</name>
<dbReference type="AlphaFoldDB" id="A0A0N4YL92"/>
<reference evidence="5" key="1">
    <citation type="submission" date="2017-02" db="UniProtKB">
        <authorList>
            <consortium name="WormBaseParasite"/>
        </authorList>
    </citation>
    <scope>IDENTIFICATION</scope>
</reference>
<dbReference type="Proteomes" id="UP000271162">
    <property type="component" value="Unassembled WGS sequence"/>
</dbReference>
<evidence type="ECO:0000313" key="3">
    <source>
        <dbReference type="EMBL" id="VDL81580.1"/>
    </source>
</evidence>
<dbReference type="Pfam" id="PF23604">
    <property type="entry name" value="Ig_TRAPPC10"/>
    <property type="match status" value="1"/>
</dbReference>
<gene>
    <name evidence="3" type="ORF">NBR_LOCUS17860</name>
</gene>
<evidence type="ECO:0000313" key="4">
    <source>
        <dbReference type="Proteomes" id="UP000271162"/>
    </source>
</evidence>
<organism evidence="5">
    <name type="scientific">Nippostrongylus brasiliensis</name>
    <name type="common">Rat hookworm</name>
    <dbReference type="NCBI Taxonomy" id="27835"/>
    <lineage>
        <taxon>Eukaryota</taxon>
        <taxon>Metazoa</taxon>
        <taxon>Ecdysozoa</taxon>
        <taxon>Nematoda</taxon>
        <taxon>Chromadorea</taxon>
        <taxon>Rhabditida</taxon>
        <taxon>Rhabditina</taxon>
        <taxon>Rhabditomorpha</taxon>
        <taxon>Strongyloidea</taxon>
        <taxon>Heligmosomidae</taxon>
        <taxon>Nippostrongylus</taxon>
    </lineage>
</organism>
<evidence type="ECO:0000259" key="2">
    <source>
        <dbReference type="Pfam" id="PF23604"/>
    </source>
</evidence>
<dbReference type="InterPro" id="IPR056917">
    <property type="entry name" value="Ig_TRAPPC10"/>
</dbReference>
<dbReference type="PANTHER" id="PTHR13251">
    <property type="entry name" value="EPILEPSY HOLOPROSENCEPHALY CANDIDATE 1/TMEM1"/>
    <property type="match status" value="1"/>
</dbReference>
<proteinExistence type="predicted"/>
<dbReference type="GO" id="GO:0005829">
    <property type="term" value="C:cytosol"/>
    <property type="evidence" value="ECO:0007669"/>
    <property type="project" value="GOC"/>
</dbReference>